<dbReference type="RefSeq" id="WP_085212313.1">
    <property type="nucleotide sequence ID" value="NZ_FXAM01000001.1"/>
</dbReference>
<evidence type="ECO:0000313" key="2">
    <source>
        <dbReference type="Proteomes" id="UP000192923"/>
    </source>
</evidence>
<sequence length="110" mass="12098">MADRIDELFNPERLRRHWEAPSAPVPEPAVPEDPSVPVRAQYQALLDSLDQRYPGAAALRFPLETLSGLIDAAFPTEGGGADPKQRGAIVAALENLEETLWALDVARVRR</sequence>
<dbReference type="EMBL" id="FXAM01000001">
    <property type="protein sequence ID" value="SMF94700.1"/>
    <property type="molecule type" value="Genomic_DNA"/>
</dbReference>
<organism evidence="1 2">
    <name type="scientific">Methylomagnum ishizawai</name>
    <dbReference type="NCBI Taxonomy" id="1760988"/>
    <lineage>
        <taxon>Bacteria</taxon>
        <taxon>Pseudomonadati</taxon>
        <taxon>Pseudomonadota</taxon>
        <taxon>Gammaproteobacteria</taxon>
        <taxon>Methylococcales</taxon>
        <taxon>Methylococcaceae</taxon>
        <taxon>Methylomagnum</taxon>
    </lineage>
</organism>
<keyword evidence="2" id="KW-1185">Reference proteome</keyword>
<name>A0A1Y6CWS9_9GAMM</name>
<evidence type="ECO:0000313" key="1">
    <source>
        <dbReference type="EMBL" id="SMF94700.1"/>
    </source>
</evidence>
<dbReference type="AlphaFoldDB" id="A0A1Y6CWS9"/>
<dbReference type="Proteomes" id="UP000192923">
    <property type="component" value="Unassembled WGS sequence"/>
</dbReference>
<gene>
    <name evidence="1" type="ORF">SAMN02949497_2032</name>
</gene>
<proteinExistence type="predicted"/>
<reference evidence="1 2" key="1">
    <citation type="submission" date="2016-12" db="EMBL/GenBank/DDBJ databases">
        <authorList>
            <person name="Song W.-J."/>
            <person name="Kurnit D.M."/>
        </authorList>
    </citation>
    <scope>NUCLEOTIDE SEQUENCE [LARGE SCALE GENOMIC DNA]</scope>
    <source>
        <strain evidence="1 2">175</strain>
    </source>
</reference>
<dbReference type="STRING" id="1760988.SAMN02949497_2032"/>
<dbReference type="OrthoDB" id="9968084at2"/>
<protein>
    <submittedName>
        <fullName evidence="1">Uncharacterized protein</fullName>
    </submittedName>
</protein>
<accession>A0A1Y6CWS9</accession>